<dbReference type="InterPro" id="IPR041599">
    <property type="entry name" value="Gp138_N"/>
</dbReference>
<accession>A0A6M3KTK7</accession>
<dbReference type="AlphaFoldDB" id="A0A6M3KTK7"/>
<evidence type="ECO:0000313" key="3">
    <source>
        <dbReference type="EMBL" id="QJA84638.1"/>
    </source>
</evidence>
<reference evidence="3" key="1">
    <citation type="submission" date="2020-03" db="EMBL/GenBank/DDBJ databases">
        <title>The deep terrestrial virosphere.</title>
        <authorList>
            <person name="Holmfeldt K."/>
            <person name="Nilsson E."/>
            <person name="Simone D."/>
            <person name="Lopez-Fernandez M."/>
            <person name="Wu X."/>
            <person name="de Brujin I."/>
            <person name="Lundin D."/>
            <person name="Andersson A."/>
            <person name="Bertilsson S."/>
            <person name="Dopson M."/>
        </authorList>
    </citation>
    <scope>NUCLEOTIDE SEQUENCE</scope>
    <source>
        <strain evidence="3">MM415A00178</strain>
        <strain evidence="2">MM415B00368</strain>
        <strain evidence="4">TM448B02585</strain>
    </source>
</reference>
<evidence type="ECO:0000313" key="4">
    <source>
        <dbReference type="EMBL" id="QJI01501.1"/>
    </source>
</evidence>
<evidence type="ECO:0000313" key="2">
    <source>
        <dbReference type="EMBL" id="QJA66013.1"/>
    </source>
</evidence>
<protein>
    <recommendedName>
        <fullName evidence="1">Phage protein Gp138 N-terminal domain-containing protein</fullName>
    </recommendedName>
</protein>
<dbReference type="InterPro" id="IPR037026">
    <property type="entry name" value="Vgr_OB-fold_dom_sf"/>
</dbReference>
<dbReference type="EMBL" id="MT144928">
    <property type="protein sequence ID" value="QJI01501.1"/>
    <property type="molecule type" value="Genomic_DNA"/>
</dbReference>
<dbReference type="EMBL" id="MT142532">
    <property type="protein sequence ID" value="QJA84638.1"/>
    <property type="molecule type" value="Genomic_DNA"/>
</dbReference>
<proteinExistence type="predicted"/>
<evidence type="ECO:0000259" key="1">
    <source>
        <dbReference type="Pfam" id="PF18352"/>
    </source>
</evidence>
<sequence length="214" mass="22496">MVDTLQDLLSEAIRREVCARVHVSLPGRVISYDQATQTAAVQPILRARFETPDGEAEAYRLPVLNRVPVLFPQGGGCSITWPLTSGDDVLLVISERSLAEWKANDSGDVSPRDPRRFDLSDAVAIAGLSSPSAPLAQVLADTVVMAAPHIALGSITAAQAFVLGTSFATLFNAHTHATPAGPSGPPLEGVIAAPMDNVASPTYPHLSVKIKGEV</sequence>
<name>A0A6M3KTK7_9ZZZZ</name>
<organism evidence="3">
    <name type="scientific">viral metagenome</name>
    <dbReference type="NCBI Taxonomy" id="1070528"/>
    <lineage>
        <taxon>unclassified sequences</taxon>
        <taxon>metagenomes</taxon>
        <taxon>organismal metagenomes</taxon>
    </lineage>
</organism>
<dbReference type="EMBL" id="MT141547">
    <property type="protein sequence ID" value="QJA66013.1"/>
    <property type="molecule type" value="Genomic_DNA"/>
</dbReference>
<dbReference type="Pfam" id="PF18352">
    <property type="entry name" value="Gp138_N"/>
    <property type="match status" value="1"/>
</dbReference>
<gene>
    <name evidence="3" type="ORF">MM415A00178_0048</name>
    <name evidence="2" type="ORF">MM415B00368_0048</name>
    <name evidence="4" type="ORF">TM448B02585_0006</name>
</gene>
<dbReference type="Gene3D" id="2.40.50.230">
    <property type="entry name" value="Gp5 N-terminal domain"/>
    <property type="match status" value="1"/>
</dbReference>
<feature type="domain" description="Phage protein Gp138 N-terminal" evidence="1">
    <location>
        <begin position="25"/>
        <end position="127"/>
    </location>
</feature>